<protein>
    <submittedName>
        <fullName evidence="1">Uncharacterized protein</fullName>
    </submittedName>
</protein>
<dbReference type="EMBL" id="GGEC01072416">
    <property type="protein sequence ID" value="MBX52900.1"/>
    <property type="molecule type" value="Transcribed_RNA"/>
</dbReference>
<name>A0A2P2PDT4_RHIMU</name>
<accession>A0A2P2PDT4</accession>
<proteinExistence type="predicted"/>
<dbReference type="AlphaFoldDB" id="A0A2P2PDT4"/>
<organism evidence="1">
    <name type="scientific">Rhizophora mucronata</name>
    <name type="common">Asiatic mangrove</name>
    <dbReference type="NCBI Taxonomy" id="61149"/>
    <lineage>
        <taxon>Eukaryota</taxon>
        <taxon>Viridiplantae</taxon>
        <taxon>Streptophyta</taxon>
        <taxon>Embryophyta</taxon>
        <taxon>Tracheophyta</taxon>
        <taxon>Spermatophyta</taxon>
        <taxon>Magnoliopsida</taxon>
        <taxon>eudicotyledons</taxon>
        <taxon>Gunneridae</taxon>
        <taxon>Pentapetalae</taxon>
        <taxon>rosids</taxon>
        <taxon>fabids</taxon>
        <taxon>Malpighiales</taxon>
        <taxon>Rhizophoraceae</taxon>
        <taxon>Rhizophora</taxon>
    </lineage>
</organism>
<evidence type="ECO:0000313" key="1">
    <source>
        <dbReference type="EMBL" id="MBX52900.1"/>
    </source>
</evidence>
<reference evidence="1" key="1">
    <citation type="submission" date="2018-02" db="EMBL/GenBank/DDBJ databases">
        <title>Rhizophora mucronata_Transcriptome.</title>
        <authorList>
            <person name="Meera S.P."/>
            <person name="Sreeshan A."/>
            <person name="Augustine A."/>
        </authorList>
    </citation>
    <scope>NUCLEOTIDE SEQUENCE</scope>
    <source>
        <tissue evidence="1">Leaf</tissue>
    </source>
</reference>
<sequence>MHYNFFLKVPFVYLFKWETKSCRNLVFSFSFFAEFLNC</sequence>